<accession>A0ABU9C4T3</accession>
<comment type="caution">
    <text evidence="8">The sequence shown here is derived from an EMBL/GenBank/DDBJ whole genome shotgun (WGS) entry which is preliminary data.</text>
</comment>
<dbReference type="InterPro" id="IPR000847">
    <property type="entry name" value="LysR_HTH_N"/>
</dbReference>
<keyword evidence="4" id="KW-0010">Activator</keyword>
<sequence length="321" mass="34569">MTVEQRESPPPKDRQDVPSPAFVDPRWRILLSVVEAGSLSKAALVLAMPQSMVSRAVTQLERDSGERLFVRTGRGVVPTAFATQLLPRVAQLVADADALVEEMRSVSGQPMGDVRLGLLPSAVRRFAGPLALAVRERLPGVRLHLVEGASAPLEEQLREGRLDMAVVLREDPASVRDERLLARVALHLIGPRGDARLAAGQIDLTALSGLPLVLPARPHLLRARLDRLAAEHGLKLQIACEADSVQLQYEVAAAGAGYAIASVDGGPGDARLAAARIVQPELERYVVLAESPRRPHTRATREVMTLLCAMAGEPAIDFQEP</sequence>
<dbReference type="RefSeq" id="WP_341399179.1">
    <property type="nucleotide sequence ID" value="NZ_JBBUTI010000006.1"/>
</dbReference>
<protein>
    <submittedName>
        <fullName evidence="8">LysR family transcriptional regulator</fullName>
    </submittedName>
</protein>
<gene>
    <name evidence="8" type="ORF">AACH00_11025</name>
</gene>
<reference evidence="8 9" key="1">
    <citation type="submission" date="2024-04" db="EMBL/GenBank/DDBJ databases">
        <title>Novel species of the genus Ideonella isolated from streams.</title>
        <authorList>
            <person name="Lu H."/>
        </authorList>
    </citation>
    <scope>NUCLEOTIDE SEQUENCE [LARGE SCALE GENOMIC DNA]</scope>
    <source>
        <strain evidence="8 9">LYT19W</strain>
    </source>
</reference>
<feature type="compositionally biased region" description="Basic and acidic residues" evidence="6">
    <location>
        <begin position="1"/>
        <end position="16"/>
    </location>
</feature>
<proteinExistence type="inferred from homology"/>
<dbReference type="Gene3D" id="1.10.10.10">
    <property type="entry name" value="Winged helix-like DNA-binding domain superfamily/Winged helix DNA-binding domain"/>
    <property type="match status" value="1"/>
</dbReference>
<dbReference type="Pfam" id="PF00126">
    <property type="entry name" value="HTH_1"/>
    <property type="match status" value="1"/>
</dbReference>
<dbReference type="InterPro" id="IPR036390">
    <property type="entry name" value="WH_DNA-bd_sf"/>
</dbReference>
<keyword evidence="2" id="KW-0805">Transcription regulation</keyword>
<evidence type="ECO:0000256" key="5">
    <source>
        <dbReference type="ARBA" id="ARBA00023163"/>
    </source>
</evidence>
<dbReference type="SUPFAM" id="SSF46785">
    <property type="entry name" value="Winged helix' DNA-binding domain"/>
    <property type="match status" value="1"/>
</dbReference>
<dbReference type="Proteomes" id="UP001379945">
    <property type="component" value="Unassembled WGS sequence"/>
</dbReference>
<evidence type="ECO:0000256" key="2">
    <source>
        <dbReference type="ARBA" id="ARBA00023015"/>
    </source>
</evidence>
<dbReference type="InterPro" id="IPR005119">
    <property type="entry name" value="LysR_subst-bd"/>
</dbReference>
<evidence type="ECO:0000256" key="3">
    <source>
        <dbReference type="ARBA" id="ARBA00023125"/>
    </source>
</evidence>
<keyword evidence="3" id="KW-0238">DNA-binding</keyword>
<evidence type="ECO:0000313" key="9">
    <source>
        <dbReference type="Proteomes" id="UP001379945"/>
    </source>
</evidence>
<organism evidence="8 9">
    <name type="scientific">Ideonella margarita</name>
    <dbReference type="NCBI Taxonomy" id="2984191"/>
    <lineage>
        <taxon>Bacteria</taxon>
        <taxon>Pseudomonadati</taxon>
        <taxon>Pseudomonadota</taxon>
        <taxon>Betaproteobacteria</taxon>
        <taxon>Burkholderiales</taxon>
        <taxon>Sphaerotilaceae</taxon>
        <taxon>Ideonella</taxon>
    </lineage>
</organism>
<dbReference type="PANTHER" id="PTHR30293">
    <property type="entry name" value="TRANSCRIPTIONAL REGULATORY PROTEIN NAC-RELATED"/>
    <property type="match status" value="1"/>
</dbReference>
<dbReference type="PROSITE" id="PS50931">
    <property type="entry name" value="HTH_LYSR"/>
    <property type="match status" value="1"/>
</dbReference>
<feature type="domain" description="HTH lysR-type" evidence="7">
    <location>
        <begin position="27"/>
        <end position="79"/>
    </location>
</feature>
<dbReference type="Gene3D" id="3.40.190.290">
    <property type="match status" value="1"/>
</dbReference>
<evidence type="ECO:0000256" key="6">
    <source>
        <dbReference type="SAM" id="MobiDB-lite"/>
    </source>
</evidence>
<evidence type="ECO:0000259" key="7">
    <source>
        <dbReference type="PROSITE" id="PS50931"/>
    </source>
</evidence>
<dbReference type="InterPro" id="IPR036388">
    <property type="entry name" value="WH-like_DNA-bd_sf"/>
</dbReference>
<dbReference type="Pfam" id="PF03466">
    <property type="entry name" value="LysR_substrate"/>
    <property type="match status" value="1"/>
</dbReference>
<evidence type="ECO:0000256" key="1">
    <source>
        <dbReference type="ARBA" id="ARBA00009437"/>
    </source>
</evidence>
<name>A0ABU9C4T3_9BURK</name>
<dbReference type="SUPFAM" id="SSF53850">
    <property type="entry name" value="Periplasmic binding protein-like II"/>
    <property type="match status" value="1"/>
</dbReference>
<keyword evidence="5" id="KW-0804">Transcription</keyword>
<dbReference type="PANTHER" id="PTHR30293:SF0">
    <property type="entry name" value="NITROGEN ASSIMILATION REGULATORY PROTEIN NAC"/>
    <property type="match status" value="1"/>
</dbReference>
<feature type="region of interest" description="Disordered" evidence="6">
    <location>
        <begin position="1"/>
        <end position="20"/>
    </location>
</feature>
<evidence type="ECO:0000313" key="8">
    <source>
        <dbReference type="EMBL" id="MEK8046884.1"/>
    </source>
</evidence>
<comment type="similarity">
    <text evidence="1">Belongs to the LysR transcriptional regulatory family.</text>
</comment>
<dbReference type="EMBL" id="JBBUTI010000006">
    <property type="protein sequence ID" value="MEK8046884.1"/>
    <property type="molecule type" value="Genomic_DNA"/>
</dbReference>
<evidence type="ECO:0000256" key="4">
    <source>
        <dbReference type="ARBA" id="ARBA00023159"/>
    </source>
</evidence>
<keyword evidence="9" id="KW-1185">Reference proteome</keyword>